<dbReference type="GO" id="GO:0005730">
    <property type="term" value="C:nucleolus"/>
    <property type="evidence" value="ECO:0007669"/>
    <property type="project" value="UniProtKB-SubCell"/>
</dbReference>
<evidence type="ECO:0000259" key="4">
    <source>
        <dbReference type="PROSITE" id="PS50126"/>
    </source>
</evidence>
<evidence type="ECO:0000313" key="5">
    <source>
        <dbReference type="EMBL" id="GAX77478.1"/>
    </source>
</evidence>
<dbReference type="SUPFAM" id="SSF50249">
    <property type="entry name" value="Nucleic acid-binding proteins"/>
    <property type="match status" value="1"/>
</dbReference>
<dbReference type="GO" id="GO:0000176">
    <property type="term" value="C:nuclear exosome (RNase complex)"/>
    <property type="evidence" value="ECO:0007669"/>
    <property type="project" value="TreeGrafter"/>
</dbReference>
<dbReference type="Proteomes" id="UP000232323">
    <property type="component" value="Unassembled WGS sequence"/>
</dbReference>
<dbReference type="Gene3D" id="2.40.50.140">
    <property type="entry name" value="Nucleic acid-binding proteins"/>
    <property type="match status" value="1"/>
</dbReference>
<sequence>MSGAIVCVGDRLGNQDDYIAGPGTYVRNGYIHSSVVGFQRMLDEASTSKLTIEVHSQRSVPKVPKPGDVVTGKILRVQQNSAQCKIVCVGTRALEVDFRGLIRLADVRATEIDKVVMQDCFRPGDIVRAEVLSLGDARSYYLSTAKNELGVVYAKSANAGVPMVAISWEEMQCPETQTNEKRKIAKF</sequence>
<dbReference type="PANTHER" id="PTHR12686:SF8">
    <property type="entry name" value="EXOSOME COMPLEX COMPONENT CSL4"/>
    <property type="match status" value="1"/>
</dbReference>
<evidence type="ECO:0000256" key="3">
    <source>
        <dbReference type="ARBA" id="ARBA00022835"/>
    </source>
</evidence>
<dbReference type="AlphaFoldDB" id="A0A250X331"/>
<name>A0A250X331_9CHLO</name>
<keyword evidence="6" id="KW-1185">Reference proteome</keyword>
<dbReference type="InterPro" id="IPR012340">
    <property type="entry name" value="NA-bd_OB-fold"/>
</dbReference>
<comment type="caution">
    <text evidence="5">The sequence shown here is derived from an EMBL/GenBank/DDBJ whole genome shotgun (WGS) entry which is preliminary data.</text>
</comment>
<dbReference type="InterPro" id="IPR039771">
    <property type="entry name" value="Csl4"/>
</dbReference>
<gene>
    <name evidence="5" type="ORF">CEUSTIGMA_g4922.t1</name>
</gene>
<dbReference type="OrthoDB" id="440760at2759"/>
<accession>A0A250X331</accession>
<dbReference type="STRING" id="1157962.A0A250X331"/>
<proteinExistence type="predicted"/>
<dbReference type="PANTHER" id="PTHR12686">
    <property type="entry name" value="3'-5' EXORIBONUCLEASE CSL4-RELATED"/>
    <property type="match status" value="1"/>
</dbReference>
<dbReference type="Gene3D" id="2.40.50.100">
    <property type="match status" value="1"/>
</dbReference>
<dbReference type="SUPFAM" id="SSF110324">
    <property type="entry name" value="Ribosomal L27 protein-like"/>
    <property type="match status" value="1"/>
</dbReference>
<feature type="domain" description="S1 motif" evidence="4">
    <location>
        <begin position="67"/>
        <end position="146"/>
    </location>
</feature>
<comment type="subcellular location">
    <subcellularLocation>
        <location evidence="1">Nucleus</location>
        <location evidence="1">Nucleolus</location>
    </subcellularLocation>
</comment>
<evidence type="ECO:0000313" key="6">
    <source>
        <dbReference type="Proteomes" id="UP000232323"/>
    </source>
</evidence>
<dbReference type="Pfam" id="PF10447">
    <property type="entry name" value="EXOSC1"/>
    <property type="match status" value="1"/>
</dbReference>
<evidence type="ECO:0000256" key="2">
    <source>
        <dbReference type="ARBA" id="ARBA00022490"/>
    </source>
</evidence>
<dbReference type="EMBL" id="BEGY01000025">
    <property type="protein sequence ID" value="GAX77478.1"/>
    <property type="molecule type" value="Genomic_DNA"/>
</dbReference>
<dbReference type="GO" id="GO:0003723">
    <property type="term" value="F:RNA binding"/>
    <property type="evidence" value="ECO:0007669"/>
    <property type="project" value="InterPro"/>
</dbReference>
<dbReference type="NCBIfam" id="NF034126">
    <property type="entry name" value="PRK09521.1"/>
    <property type="match status" value="1"/>
</dbReference>
<reference evidence="5 6" key="1">
    <citation type="submission" date="2017-08" db="EMBL/GenBank/DDBJ databases">
        <title>Acidophilic green algal genome provides insights into adaptation to an acidic environment.</title>
        <authorList>
            <person name="Hirooka S."/>
            <person name="Hirose Y."/>
            <person name="Kanesaki Y."/>
            <person name="Higuchi S."/>
            <person name="Fujiwara T."/>
            <person name="Onuma R."/>
            <person name="Era A."/>
            <person name="Ohbayashi R."/>
            <person name="Uzuka A."/>
            <person name="Nozaki H."/>
            <person name="Yoshikawa H."/>
            <person name="Miyagishima S.Y."/>
        </authorList>
    </citation>
    <scope>NUCLEOTIDE SEQUENCE [LARGE SCALE GENOMIC DNA]</scope>
    <source>
        <strain evidence="5 6">NIES-2499</strain>
    </source>
</reference>
<evidence type="ECO:0000256" key="1">
    <source>
        <dbReference type="ARBA" id="ARBA00004604"/>
    </source>
</evidence>
<dbReference type="InterPro" id="IPR025721">
    <property type="entry name" value="Exosome_cplx_N_dom"/>
</dbReference>
<dbReference type="GO" id="GO:0006396">
    <property type="term" value="P:RNA processing"/>
    <property type="evidence" value="ECO:0007669"/>
    <property type="project" value="InterPro"/>
</dbReference>
<dbReference type="InterPro" id="IPR003029">
    <property type="entry name" value="S1_domain"/>
</dbReference>
<protein>
    <recommendedName>
        <fullName evidence="4">S1 motif domain-containing protein</fullName>
    </recommendedName>
</protein>
<dbReference type="PROSITE" id="PS50126">
    <property type="entry name" value="S1"/>
    <property type="match status" value="1"/>
</dbReference>
<keyword evidence="3" id="KW-0271">Exosome</keyword>
<keyword evidence="2" id="KW-0963">Cytoplasm</keyword>
<dbReference type="Pfam" id="PF14382">
    <property type="entry name" value="ECR1_N"/>
    <property type="match status" value="1"/>
</dbReference>
<organism evidence="5 6">
    <name type="scientific">Chlamydomonas eustigma</name>
    <dbReference type="NCBI Taxonomy" id="1157962"/>
    <lineage>
        <taxon>Eukaryota</taxon>
        <taxon>Viridiplantae</taxon>
        <taxon>Chlorophyta</taxon>
        <taxon>core chlorophytes</taxon>
        <taxon>Chlorophyceae</taxon>
        <taxon>CS clade</taxon>
        <taxon>Chlamydomonadales</taxon>
        <taxon>Chlamydomonadaceae</taxon>
        <taxon>Chlamydomonas</taxon>
    </lineage>
</organism>
<dbReference type="GO" id="GO:0005737">
    <property type="term" value="C:cytoplasm"/>
    <property type="evidence" value="ECO:0007669"/>
    <property type="project" value="TreeGrafter"/>
</dbReference>
<dbReference type="CDD" id="cd05791">
    <property type="entry name" value="S1_CSL4"/>
    <property type="match status" value="1"/>
</dbReference>
<dbReference type="InterPro" id="IPR019495">
    <property type="entry name" value="EXOSC1_C"/>
</dbReference>
<dbReference type="FunFam" id="2.40.50.140:FF:000198">
    <property type="entry name" value="Exosome complex component CSL4"/>
    <property type="match status" value="1"/>
</dbReference>